<dbReference type="InterPro" id="IPR029068">
    <property type="entry name" value="Glyas_Bleomycin-R_OHBP_Dase"/>
</dbReference>
<dbReference type="EMBL" id="JACRSU010000001">
    <property type="protein sequence ID" value="MBC8540054.1"/>
    <property type="molecule type" value="Genomic_DNA"/>
</dbReference>
<comment type="caution">
    <text evidence="2">The sequence shown here is derived from an EMBL/GenBank/DDBJ whole genome shotgun (WGS) entry which is preliminary data.</text>
</comment>
<dbReference type="AlphaFoldDB" id="A0A926DLR9"/>
<evidence type="ECO:0000313" key="3">
    <source>
        <dbReference type="Proteomes" id="UP000611762"/>
    </source>
</evidence>
<evidence type="ECO:0000313" key="2">
    <source>
        <dbReference type="EMBL" id="MBC8540054.1"/>
    </source>
</evidence>
<proteinExistence type="predicted"/>
<dbReference type="RefSeq" id="WP_249311189.1">
    <property type="nucleotide sequence ID" value="NZ_JACRSU010000001.1"/>
</dbReference>
<protein>
    <submittedName>
        <fullName evidence="2">Glyoxalase</fullName>
    </submittedName>
</protein>
<organism evidence="2 3">
    <name type="scientific">Congzhengia minquanensis</name>
    <dbReference type="NCBI Taxonomy" id="2763657"/>
    <lineage>
        <taxon>Bacteria</taxon>
        <taxon>Bacillati</taxon>
        <taxon>Bacillota</taxon>
        <taxon>Clostridia</taxon>
        <taxon>Eubacteriales</taxon>
        <taxon>Oscillospiraceae</taxon>
        <taxon>Congzhengia</taxon>
    </lineage>
</organism>
<sequence length="155" mass="17760">MKYQCPLLAVKDLEVSKQFYKEVLGLKIILDFGANVTLTGGVALQTIETWSEFLQKGQDEIRFCGNDTEICFEEDDFDGFIKKLEALGSITYVHPVFEHRWGQRVVRFYDPDGHIIEVGENMKLVCKRFLNSGMTVEETAQRMDVPVKYVKANAK</sequence>
<feature type="domain" description="VOC" evidence="1">
    <location>
        <begin position="2"/>
        <end position="121"/>
    </location>
</feature>
<evidence type="ECO:0000259" key="1">
    <source>
        <dbReference type="PROSITE" id="PS51819"/>
    </source>
</evidence>
<name>A0A926DLR9_9FIRM</name>
<dbReference type="PROSITE" id="PS51819">
    <property type="entry name" value="VOC"/>
    <property type="match status" value="1"/>
</dbReference>
<dbReference type="Proteomes" id="UP000611762">
    <property type="component" value="Unassembled WGS sequence"/>
</dbReference>
<dbReference type="InterPro" id="IPR025870">
    <property type="entry name" value="Glyoxalase-like_dom"/>
</dbReference>
<dbReference type="Pfam" id="PF12681">
    <property type="entry name" value="Glyoxalase_2"/>
    <property type="match status" value="1"/>
</dbReference>
<dbReference type="SUPFAM" id="SSF54593">
    <property type="entry name" value="Glyoxalase/Bleomycin resistance protein/Dihydroxybiphenyl dioxygenase"/>
    <property type="match status" value="1"/>
</dbReference>
<reference evidence="2" key="1">
    <citation type="submission" date="2020-08" db="EMBL/GenBank/DDBJ databases">
        <title>Genome public.</title>
        <authorList>
            <person name="Liu C."/>
            <person name="Sun Q."/>
        </authorList>
    </citation>
    <scope>NUCLEOTIDE SEQUENCE</scope>
    <source>
        <strain evidence="2">H8</strain>
    </source>
</reference>
<gene>
    <name evidence="2" type="ORF">H8698_03565</name>
</gene>
<dbReference type="InterPro" id="IPR050383">
    <property type="entry name" value="GlyoxalaseI/FosfomycinResist"/>
</dbReference>
<dbReference type="InterPro" id="IPR037523">
    <property type="entry name" value="VOC_core"/>
</dbReference>
<accession>A0A926DLR9</accession>
<dbReference type="Gene3D" id="3.10.180.10">
    <property type="entry name" value="2,3-Dihydroxybiphenyl 1,2-Dioxygenase, domain 1"/>
    <property type="match status" value="1"/>
</dbReference>
<dbReference type="PANTHER" id="PTHR21366">
    <property type="entry name" value="GLYOXALASE FAMILY PROTEIN"/>
    <property type="match status" value="1"/>
</dbReference>
<keyword evidence="3" id="KW-1185">Reference proteome</keyword>